<reference evidence="1 2" key="1">
    <citation type="submission" date="2021-06" db="EMBL/GenBank/DDBJ databases">
        <authorList>
            <person name="Palmer J.M."/>
        </authorList>
    </citation>
    <scope>NUCLEOTIDE SEQUENCE [LARGE SCALE GENOMIC DNA]</scope>
    <source>
        <strain evidence="1 2">AS_MEX2019</strain>
        <tissue evidence="1">Muscle</tissue>
    </source>
</reference>
<dbReference type="Proteomes" id="UP001469553">
    <property type="component" value="Unassembled WGS sequence"/>
</dbReference>
<evidence type="ECO:0000313" key="2">
    <source>
        <dbReference type="Proteomes" id="UP001469553"/>
    </source>
</evidence>
<gene>
    <name evidence="1" type="ORF">AMECASPLE_002659</name>
</gene>
<feature type="non-terminal residue" evidence="1">
    <location>
        <position position="59"/>
    </location>
</feature>
<dbReference type="EMBL" id="JAHRIP010065931">
    <property type="protein sequence ID" value="MEQ2305897.1"/>
    <property type="molecule type" value="Genomic_DNA"/>
</dbReference>
<accession>A0ABV0ZJF2</accession>
<name>A0ABV0ZJF2_9TELE</name>
<keyword evidence="2" id="KW-1185">Reference proteome</keyword>
<protein>
    <submittedName>
        <fullName evidence="1">Uncharacterized protein</fullName>
    </submittedName>
</protein>
<sequence>NFLNKGLNHSTPSCTEMQSCVMLTVLGVSGISGEARWSQALMSDLLQMKEASRDPYGIL</sequence>
<evidence type="ECO:0000313" key="1">
    <source>
        <dbReference type="EMBL" id="MEQ2305897.1"/>
    </source>
</evidence>
<feature type="non-terminal residue" evidence="1">
    <location>
        <position position="1"/>
    </location>
</feature>
<comment type="caution">
    <text evidence="1">The sequence shown here is derived from an EMBL/GenBank/DDBJ whole genome shotgun (WGS) entry which is preliminary data.</text>
</comment>
<proteinExistence type="predicted"/>
<organism evidence="1 2">
    <name type="scientific">Ameca splendens</name>
    <dbReference type="NCBI Taxonomy" id="208324"/>
    <lineage>
        <taxon>Eukaryota</taxon>
        <taxon>Metazoa</taxon>
        <taxon>Chordata</taxon>
        <taxon>Craniata</taxon>
        <taxon>Vertebrata</taxon>
        <taxon>Euteleostomi</taxon>
        <taxon>Actinopterygii</taxon>
        <taxon>Neopterygii</taxon>
        <taxon>Teleostei</taxon>
        <taxon>Neoteleostei</taxon>
        <taxon>Acanthomorphata</taxon>
        <taxon>Ovalentaria</taxon>
        <taxon>Atherinomorphae</taxon>
        <taxon>Cyprinodontiformes</taxon>
        <taxon>Goodeidae</taxon>
        <taxon>Ameca</taxon>
    </lineage>
</organism>